<protein>
    <submittedName>
        <fullName evidence="2">Uncharacterized protein</fullName>
    </submittedName>
</protein>
<organism evidence="2 3">
    <name type="scientific">Rickettsia amblyommatis (strain GAT-30V)</name>
    <name type="common">Rickettsia amblyommii</name>
    <dbReference type="NCBI Taxonomy" id="1105111"/>
    <lineage>
        <taxon>Bacteria</taxon>
        <taxon>Pseudomonadati</taxon>
        <taxon>Pseudomonadota</taxon>
        <taxon>Alphaproteobacteria</taxon>
        <taxon>Rickettsiales</taxon>
        <taxon>Rickettsiaceae</taxon>
        <taxon>Rickettsieae</taxon>
        <taxon>Rickettsia</taxon>
        <taxon>spotted fever group</taxon>
    </lineage>
</organism>
<evidence type="ECO:0000313" key="2">
    <source>
        <dbReference type="EMBL" id="AFC70445.1"/>
    </source>
</evidence>
<dbReference type="HOGENOM" id="CLU_2331857_0_0_5"/>
<gene>
    <name evidence="2" type="ordered locus">MCE_08640</name>
</gene>
<reference evidence="3" key="1">
    <citation type="submission" date="2012-02" db="EMBL/GenBank/DDBJ databases">
        <title>Complete genome sequence of Candidatus Rickettsia amblyommii strain GAT-30V.</title>
        <authorList>
            <person name="Johnson S.L."/>
            <person name="Munk A.C."/>
            <person name="Han S."/>
            <person name="Bruce D.C."/>
            <person name="Dasch G.A."/>
        </authorList>
    </citation>
    <scope>NUCLEOTIDE SEQUENCE [LARGE SCALE GENOMIC DNA]</scope>
    <source>
        <strain evidence="3">GAT-30V</strain>
        <plasmid evidence="3">pMCE_3</plasmid>
    </source>
</reference>
<sequence length="98" mass="11339">MTKKITTSLLEADRQVSQSLSKAKRLTNNMVEYKTGSFKRKLIIGATAFAMLVASCCISSIVYKKFPGRVEVRHDGPMHVENKCDDTQYYYWKNRRQK</sequence>
<evidence type="ECO:0000256" key="1">
    <source>
        <dbReference type="SAM" id="Phobius"/>
    </source>
</evidence>
<keyword evidence="1" id="KW-1133">Transmembrane helix</keyword>
<dbReference type="KEGG" id="ram:MCE_08640"/>
<keyword evidence="1" id="KW-0472">Membrane</keyword>
<feature type="transmembrane region" description="Helical" evidence="1">
    <location>
        <begin position="42"/>
        <end position="63"/>
    </location>
</feature>
<name>H8K6D4_RICAG</name>
<accession>H8K6D4</accession>
<geneLocation type="plasmid" evidence="2 3">
    <name>pMCE_3</name>
</geneLocation>
<evidence type="ECO:0000313" key="3">
    <source>
        <dbReference type="Proteomes" id="UP000008005"/>
    </source>
</evidence>
<proteinExistence type="predicted"/>
<keyword evidence="2" id="KW-0614">Plasmid</keyword>
<dbReference type="RefSeq" id="WP_014386959.1">
    <property type="nucleotide sequence ID" value="NC_017021.1"/>
</dbReference>
<dbReference type="EMBL" id="CP003337">
    <property type="protein sequence ID" value="AFC70445.1"/>
    <property type="molecule type" value="Genomic_DNA"/>
</dbReference>
<keyword evidence="1" id="KW-0812">Transmembrane</keyword>
<dbReference type="AlphaFoldDB" id="H8K6D4"/>
<dbReference type="Proteomes" id="UP000008005">
    <property type="component" value="Plasmid pMCE_3"/>
</dbReference>